<comment type="caution">
    <text evidence="2">The sequence shown here is derived from an EMBL/GenBank/DDBJ whole genome shotgun (WGS) entry which is preliminary data.</text>
</comment>
<proteinExistence type="predicted"/>
<protein>
    <submittedName>
        <fullName evidence="2">TIGR03621 family F420-dependent LLM class oxidoreductase</fullName>
    </submittedName>
</protein>
<keyword evidence="3" id="KW-1185">Reference proteome</keyword>
<organism evidence="2 3">
    <name type="scientific">Myceligenerans indicum</name>
    <dbReference type="NCBI Taxonomy" id="2593663"/>
    <lineage>
        <taxon>Bacteria</taxon>
        <taxon>Bacillati</taxon>
        <taxon>Actinomycetota</taxon>
        <taxon>Actinomycetes</taxon>
        <taxon>Micrococcales</taxon>
        <taxon>Promicromonosporaceae</taxon>
        <taxon>Myceligenerans</taxon>
    </lineage>
</organism>
<evidence type="ECO:0000259" key="1">
    <source>
        <dbReference type="Pfam" id="PF00296"/>
    </source>
</evidence>
<evidence type="ECO:0000313" key="3">
    <source>
        <dbReference type="Proteomes" id="UP000675409"/>
    </source>
</evidence>
<dbReference type="Proteomes" id="UP000675409">
    <property type="component" value="Unassembled WGS sequence"/>
</dbReference>
<sequence>MTAIPFRFGVVTTAPPRATAWTDHARAVERLGYDTLVMPDNVSRGLAVFPALAAAAAATSRLRLGTYVLANDVRHPVMVAKESLALAALSDGRFELGLGAGRPAAQADNAMLGLPFDDGAVRVSRLAESIGLIRRLLDGETVTHDGEHYAVTGATVTADGAAARPVPLMIAAGAPRMLRLAGEVADTVALAVPPDAAGEDAAAKVDRVRSAAGRHVEANVNLMAVGGQVPWFLRGRLDAEALAAAGSPAAVSGSPQEMADELRARRERWGLSYYLVSDELMDTFAPVARELAGE</sequence>
<dbReference type="PANTHER" id="PTHR43244:SF2">
    <property type="entry name" value="CONSERVED HYPOTHETICAL ALANINE AND PROLINE-RICH PROTEIN"/>
    <property type="match status" value="1"/>
</dbReference>
<gene>
    <name evidence="2" type="ORF">HGK34_15050</name>
</gene>
<feature type="domain" description="Luciferase-like" evidence="1">
    <location>
        <begin position="4"/>
        <end position="220"/>
    </location>
</feature>
<dbReference type="InterPro" id="IPR019923">
    <property type="entry name" value="Lucif-like_OxRdtase_MSMEG_2516"/>
</dbReference>
<dbReference type="RefSeq" id="WP_201848832.1">
    <property type="nucleotide sequence ID" value="NZ_JABBYC010000031.1"/>
</dbReference>
<dbReference type="NCBIfam" id="TIGR03621">
    <property type="entry name" value="F420_MSMEG_2516"/>
    <property type="match status" value="1"/>
</dbReference>
<name>A0ABS1LP71_9MICO</name>
<dbReference type="InterPro" id="IPR011251">
    <property type="entry name" value="Luciferase-like_dom"/>
</dbReference>
<dbReference type="EMBL" id="JABBYC010000031">
    <property type="protein sequence ID" value="MBL0887583.1"/>
    <property type="molecule type" value="Genomic_DNA"/>
</dbReference>
<accession>A0ABS1LP71</accession>
<reference evidence="2 3" key="1">
    <citation type="journal article" date="2021" name="Arch. Microbiol.">
        <title>Myceligenerans indicum sp. nov., an actinobacterium isolated from mangrove sediment of Sundarbans, India.</title>
        <authorList>
            <person name="Asha K."/>
            <person name="Bhadury P."/>
        </authorList>
    </citation>
    <scope>NUCLEOTIDE SEQUENCE [LARGE SCALE GENOMIC DNA]</scope>
    <source>
        <strain evidence="2 3">I2</strain>
    </source>
</reference>
<evidence type="ECO:0000313" key="2">
    <source>
        <dbReference type="EMBL" id="MBL0887583.1"/>
    </source>
</evidence>
<dbReference type="InterPro" id="IPR036661">
    <property type="entry name" value="Luciferase-like_sf"/>
</dbReference>
<dbReference type="Gene3D" id="3.20.20.30">
    <property type="entry name" value="Luciferase-like domain"/>
    <property type="match status" value="1"/>
</dbReference>
<dbReference type="InterPro" id="IPR050564">
    <property type="entry name" value="F420-G6PD/mer"/>
</dbReference>
<dbReference type="SUPFAM" id="SSF51679">
    <property type="entry name" value="Bacterial luciferase-like"/>
    <property type="match status" value="1"/>
</dbReference>
<dbReference type="Pfam" id="PF00296">
    <property type="entry name" value="Bac_luciferase"/>
    <property type="match status" value="1"/>
</dbReference>
<dbReference type="PANTHER" id="PTHR43244">
    <property type="match status" value="1"/>
</dbReference>